<evidence type="ECO:0000256" key="7">
    <source>
        <dbReference type="SAM" id="Phobius"/>
    </source>
</evidence>
<dbReference type="Pfam" id="PF07690">
    <property type="entry name" value="MFS_1"/>
    <property type="match status" value="1"/>
</dbReference>
<proteinExistence type="predicted"/>
<dbReference type="PANTHER" id="PTHR23501">
    <property type="entry name" value="MAJOR FACILITATOR SUPERFAMILY"/>
    <property type="match status" value="1"/>
</dbReference>
<dbReference type="InterPro" id="IPR036259">
    <property type="entry name" value="MFS_trans_sf"/>
</dbReference>
<dbReference type="InterPro" id="IPR011701">
    <property type="entry name" value="MFS"/>
</dbReference>
<keyword evidence="10" id="KW-1185">Reference proteome</keyword>
<evidence type="ECO:0000313" key="10">
    <source>
        <dbReference type="Proteomes" id="UP001251528"/>
    </source>
</evidence>
<feature type="transmembrane region" description="Helical" evidence="7">
    <location>
        <begin position="59"/>
        <end position="77"/>
    </location>
</feature>
<dbReference type="Gene3D" id="1.20.1720.10">
    <property type="entry name" value="Multidrug resistance protein D"/>
    <property type="match status" value="1"/>
</dbReference>
<feature type="transmembrane region" description="Helical" evidence="7">
    <location>
        <begin position="21"/>
        <end position="47"/>
    </location>
</feature>
<keyword evidence="4 7" id="KW-1133">Transmembrane helix</keyword>
<comment type="caution">
    <text evidence="9">The sequence shown here is derived from an EMBL/GenBank/DDBJ whole genome shotgun (WGS) entry which is preliminary data.</text>
</comment>
<evidence type="ECO:0000256" key="6">
    <source>
        <dbReference type="ARBA" id="ARBA00023180"/>
    </source>
</evidence>
<evidence type="ECO:0000256" key="2">
    <source>
        <dbReference type="ARBA" id="ARBA00022448"/>
    </source>
</evidence>
<dbReference type="PANTHER" id="PTHR23501:SF187">
    <property type="entry name" value="MAJOR FACILITATOR SUPERFAMILY (MFS) PROFILE DOMAIN-CONTAINING PROTEIN"/>
    <property type="match status" value="1"/>
</dbReference>
<keyword evidence="2" id="KW-0813">Transport</keyword>
<dbReference type="InterPro" id="IPR020846">
    <property type="entry name" value="MFS_dom"/>
</dbReference>
<dbReference type="AlphaFoldDB" id="A0AAJ0FZY1"/>
<evidence type="ECO:0000313" key="9">
    <source>
        <dbReference type="EMBL" id="KAK2603552.1"/>
    </source>
</evidence>
<dbReference type="PROSITE" id="PS50850">
    <property type="entry name" value="MFS"/>
    <property type="match status" value="1"/>
</dbReference>
<accession>A0AAJ0FZY1</accession>
<comment type="subcellular location">
    <subcellularLocation>
        <location evidence="1">Membrane</location>
        <topology evidence="1">Multi-pass membrane protein</topology>
    </subcellularLocation>
</comment>
<keyword evidence="6" id="KW-0325">Glycoprotein</keyword>
<gene>
    <name evidence="9" type="ORF">QQS21_004232</name>
</gene>
<dbReference type="GO" id="GO:0022857">
    <property type="term" value="F:transmembrane transporter activity"/>
    <property type="evidence" value="ECO:0007669"/>
    <property type="project" value="InterPro"/>
</dbReference>
<dbReference type="EMBL" id="JASWJB010000061">
    <property type="protein sequence ID" value="KAK2603552.1"/>
    <property type="molecule type" value="Genomic_DNA"/>
</dbReference>
<reference evidence="9" key="1">
    <citation type="submission" date="2023-06" db="EMBL/GenBank/DDBJ databases">
        <title>Conoideocrella luteorostrata (Hypocreales: Clavicipitaceae), a potential biocontrol fungus for elongate hemlock scale in United States Christmas tree production areas.</title>
        <authorList>
            <person name="Barrett H."/>
            <person name="Lovett B."/>
            <person name="Macias A.M."/>
            <person name="Stajich J.E."/>
            <person name="Kasson M.T."/>
        </authorList>
    </citation>
    <scope>NUCLEOTIDE SEQUENCE</scope>
    <source>
        <strain evidence="9">ARSEF 14590</strain>
    </source>
</reference>
<keyword evidence="3 7" id="KW-0812">Transmembrane</keyword>
<protein>
    <recommendedName>
        <fullName evidence="8">Major facilitator superfamily (MFS) profile domain-containing protein</fullName>
    </recommendedName>
</protein>
<name>A0AAJ0FZY1_9HYPO</name>
<feature type="transmembrane region" description="Helical" evidence="7">
    <location>
        <begin position="177"/>
        <end position="199"/>
    </location>
</feature>
<evidence type="ECO:0000256" key="1">
    <source>
        <dbReference type="ARBA" id="ARBA00004141"/>
    </source>
</evidence>
<feature type="transmembrane region" description="Helical" evidence="7">
    <location>
        <begin position="116"/>
        <end position="137"/>
    </location>
</feature>
<dbReference type="Proteomes" id="UP001251528">
    <property type="component" value="Unassembled WGS sequence"/>
</dbReference>
<evidence type="ECO:0000256" key="5">
    <source>
        <dbReference type="ARBA" id="ARBA00023136"/>
    </source>
</evidence>
<sequence>MTQPESPGRSNPQEFQHSFNFWVIIAGLGIMIWLAALENAVLTTAAPAILAEFPLRDDWIWLTNAFFLASAAFQPFLSQLFNLFGRRWITLSVISVFMLGSGIGICGSANNASSLIAGHAVQGVGSGGVLVAYDTIVSDLVPLRHRGNYIAIVLLIYSIGTTMGGFIGGVIVDNISWRWTFYINLPIGAISLIVMFFFLHVNHRRDTSIWTRIKSIDHGLFSRLNEDSPTGEWVAYMFTAPIGAGLLLNSQLPAFQVSVPEADQAAATGSWNFIRTLGSMWGVAIPAAIFGNYVDTMIADGALSNPVAAGHLAGGGAYQHASAEFVKSFAPAIQAEIRALYRKAIQRVLFAGESEAKSGERED</sequence>
<feature type="domain" description="Major facilitator superfamily (MFS) profile" evidence="8">
    <location>
        <begin position="24"/>
        <end position="363"/>
    </location>
</feature>
<evidence type="ECO:0000259" key="8">
    <source>
        <dbReference type="PROSITE" id="PS50850"/>
    </source>
</evidence>
<feature type="transmembrane region" description="Helical" evidence="7">
    <location>
        <begin position="149"/>
        <end position="171"/>
    </location>
</feature>
<organism evidence="9 10">
    <name type="scientific">Conoideocrella luteorostrata</name>
    <dbReference type="NCBI Taxonomy" id="1105319"/>
    <lineage>
        <taxon>Eukaryota</taxon>
        <taxon>Fungi</taxon>
        <taxon>Dikarya</taxon>
        <taxon>Ascomycota</taxon>
        <taxon>Pezizomycotina</taxon>
        <taxon>Sordariomycetes</taxon>
        <taxon>Hypocreomycetidae</taxon>
        <taxon>Hypocreales</taxon>
        <taxon>Clavicipitaceae</taxon>
        <taxon>Conoideocrella</taxon>
    </lineage>
</organism>
<evidence type="ECO:0000256" key="4">
    <source>
        <dbReference type="ARBA" id="ARBA00022989"/>
    </source>
</evidence>
<feature type="transmembrane region" description="Helical" evidence="7">
    <location>
        <begin position="89"/>
        <end position="110"/>
    </location>
</feature>
<dbReference type="SUPFAM" id="SSF103473">
    <property type="entry name" value="MFS general substrate transporter"/>
    <property type="match status" value="1"/>
</dbReference>
<keyword evidence="5 7" id="KW-0472">Membrane</keyword>
<dbReference type="GO" id="GO:0005886">
    <property type="term" value="C:plasma membrane"/>
    <property type="evidence" value="ECO:0007669"/>
    <property type="project" value="TreeGrafter"/>
</dbReference>
<evidence type="ECO:0000256" key="3">
    <source>
        <dbReference type="ARBA" id="ARBA00022692"/>
    </source>
</evidence>